<sequence length="208" mass="23594">MRESPPDVVEMLLRDELAVLKAMLLLLRRLDGPLDMWRRAVATHRHLHDVAFARYVLVPLHQMVRDDHDDDHDLARWLATLARPVLQRHLANEMEPHRPKWVITSVQLPCDCVQCTAITTFLSDGTQSLLSLPHIGLCPLFSAVEKRLPSAGVAIDESPTGSHIVLQKPHHWMFYERALDVAGLAALDATDEDRHAAKRQRRLSPRSA</sequence>
<dbReference type="VEuPathDB" id="FungiDB:SPRG_19640"/>
<evidence type="ECO:0000313" key="2">
    <source>
        <dbReference type="Proteomes" id="UP000030745"/>
    </source>
</evidence>
<dbReference type="AlphaFoldDB" id="A0A067CUE7"/>
<accession>A0A067CUE7</accession>
<dbReference type="RefSeq" id="XP_012198871.1">
    <property type="nucleotide sequence ID" value="XM_012343481.1"/>
</dbReference>
<dbReference type="KEGG" id="spar:SPRG_19640"/>
<evidence type="ECO:0000313" key="1">
    <source>
        <dbReference type="EMBL" id="KDO30417.1"/>
    </source>
</evidence>
<reference evidence="1 2" key="1">
    <citation type="journal article" date="2013" name="PLoS Genet.">
        <title>Distinctive expansion of potential virulence genes in the genome of the oomycete fish pathogen Saprolegnia parasitica.</title>
        <authorList>
            <person name="Jiang R.H."/>
            <person name="de Bruijn I."/>
            <person name="Haas B.J."/>
            <person name="Belmonte R."/>
            <person name="Lobach L."/>
            <person name="Christie J."/>
            <person name="van den Ackerveken G."/>
            <person name="Bottin A."/>
            <person name="Bulone V."/>
            <person name="Diaz-Moreno S.M."/>
            <person name="Dumas B."/>
            <person name="Fan L."/>
            <person name="Gaulin E."/>
            <person name="Govers F."/>
            <person name="Grenville-Briggs L.J."/>
            <person name="Horner N.R."/>
            <person name="Levin J.Z."/>
            <person name="Mammella M."/>
            <person name="Meijer H.J."/>
            <person name="Morris P."/>
            <person name="Nusbaum C."/>
            <person name="Oome S."/>
            <person name="Phillips A.J."/>
            <person name="van Rooyen D."/>
            <person name="Rzeszutek E."/>
            <person name="Saraiva M."/>
            <person name="Secombes C.J."/>
            <person name="Seidl M.F."/>
            <person name="Snel B."/>
            <person name="Stassen J.H."/>
            <person name="Sykes S."/>
            <person name="Tripathy S."/>
            <person name="van den Berg H."/>
            <person name="Vega-Arreguin J.C."/>
            <person name="Wawra S."/>
            <person name="Young S.K."/>
            <person name="Zeng Q."/>
            <person name="Dieguez-Uribeondo J."/>
            <person name="Russ C."/>
            <person name="Tyler B.M."/>
            <person name="van West P."/>
        </authorList>
    </citation>
    <scope>NUCLEOTIDE SEQUENCE [LARGE SCALE GENOMIC DNA]</scope>
    <source>
        <strain evidence="1 2">CBS 223.65</strain>
    </source>
</reference>
<organism evidence="1 2">
    <name type="scientific">Saprolegnia parasitica (strain CBS 223.65)</name>
    <dbReference type="NCBI Taxonomy" id="695850"/>
    <lineage>
        <taxon>Eukaryota</taxon>
        <taxon>Sar</taxon>
        <taxon>Stramenopiles</taxon>
        <taxon>Oomycota</taxon>
        <taxon>Saprolegniomycetes</taxon>
        <taxon>Saprolegniales</taxon>
        <taxon>Saprolegniaceae</taxon>
        <taxon>Saprolegnia</taxon>
    </lineage>
</organism>
<gene>
    <name evidence="1" type="ORF">SPRG_19640</name>
</gene>
<proteinExistence type="predicted"/>
<dbReference type="EMBL" id="KK583201">
    <property type="protein sequence ID" value="KDO30417.1"/>
    <property type="molecule type" value="Genomic_DNA"/>
</dbReference>
<keyword evidence="2" id="KW-1185">Reference proteome</keyword>
<protein>
    <submittedName>
        <fullName evidence="1">Uncharacterized protein</fullName>
    </submittedName>
</protein>
<name>A0A067CUE7_SAPPC</name>
<dbReference type="Proteomes" id="UP000030745">
    <property type="component" value="Unassembled WGS sequence"/>
</dbReference>
<dbReference type="GeneID" id="24140959"/>